<name>A0A7W8DYF5_9BRAD</name>
<dbReference type="InterPro" id="IPR051805">
    <property type="entry name" value="Dehydratase_Activator_Redct"/>
</dbReference>
<dbReference type="PANTHER" id="PTHR32329">
    <property type="entry name" value="BIFUNCTIONAL PROTEIN [INCLUDES 2-HYDROXYACYL-COA DEHYDRATASE (N-TER) AND ITS ACTIVATOR DOMAIN (C_TERM)-RELATED"/>
    <property type="match status" value="1"/>
</dbReference>
<dbReference type="InterPro" id="IPR008275">
    <property type="entry name" value="CoA_E_activase_dom"/>
</dbReference>
<dbReference type="SUPFAM" id="SSF53067">
    <property type="entry name" value="Actin-like ATPase domain"/>
    <property type="match status" value="1"/>
</dbReference>
<dbReference type="RefSeq" id="WP_184256226.1">
    <property type="nucleotide sequence ID" value="NZ_JACHIH010000007.1"/>
</dbReference>
<keyword evidence="7" id="KW-1185">Reference proteome</keyword>
<dbReference type="AlphaFoldDB" id="A0A7W8DYF5"/>
<dbReference type="Gene3D" id="3.30.420.40">
    <property type="match status" value="2"/>
</dbReference>
<comment type="cofactor">
    <cofactor evidence="1">
        <name>[4Fe-4S] cluster</name>
        <dbReference type="ChEBI" id="CHEBI:49883"/>
    </cofactor>
</comment>
<evidence type="ECO:0000256" key="1">
    <source>
        <dbReference type="ARBA" id="ARBA00001966"/>
    </source>
</evidence>
<evidence type="ECO:0000256" key="4">
    <source>
        <dbReference type="ARBA" id="ARBA00023014"/>
    </source>
</evidence>
<dbReference type="InterPro" id="IPR002731">
    <property type="entry name" value="ATPase_BadF"/>
</dbReference>
<protein>
    <submittedName>
        <fullName evidence="6">Putative CoA-substrate-specific enzyme activase</fullName>
    </submittedName>
</protein>
<evidence type="ECO:0000256" key="2">
    <source>
        <dbReference type="ARBA" id="ARBA00022723"/>
    </source>
</evidence>
<keyword evidence="3" id="KW-0408">Iron</keyword>
<reference evidence="6 7" key="1">
    <citation type="submission" date="2020-08" db="EMBL/GenBank/DDBJ databases">
        <title>Genomic Encyclopedia of Type Strains, Phase IV (KMG-IV): sequencing the most valuable type-strain genomes for metagenomic binning, comparative biology and taxonomic classification.</title>
        <authorList>
            <person name="Goeker M."/>
        </authorList>
    </citation>
    <scope>NUCLEOTIDE SEQUENCE [LARGE SCALE GENOMIC DNA]</scope>
    <source>
        <strain evidence="6 7">DSM 12706</strain>
    </source>
</reference>
<accession>A0A7W8DYF5</accession>
<feature type="domain" description="ATPase BadF/BadG/BcrA/BcrD type" evidence="5">
    <location>
        <begin position="21"/>
        <end position="278"/>
    </location>
</feature>
<keyword evidence="2" id="KW-0479">Metal-binding</keyword>
<dbReference type="CDD" id="cd24036">
    <property type="entry name" value="ASKHA_NBD_BcrAD_BadFG_HgdC_HadI"/>
    <property type="match status" value="1"/>
</dbReference>
<dbReference type="GO" id="GO:0046872">
    <property type="term" value="F:metal ion binding"/>
    <property type="evidence" value="ECO:0007669"/>
    <property type="project" value="UniProtKB-KW"/>
</dbReference>
<dbReference type="NCBIfam" id="TIGR00241">
    <property type="entry name" value="CoA_E_activ"/>
    <property type="match status" value="1"/>
</dbReference>
<keyword evidence="4" id="KW-0411">Iron-sulfur</keyword>
<dbReference type="InterPro" id="IPR043129">
    <property type="entry name" value="ATPase_NBD"/>
</dbReference>
<dbReference type="Pfam" id="PF01869">
    <property type="entry name" value="BcrAD_BadFG"/>
    <property type="match status" value="1"/>
</dbReference>
<dbReference type="EMBL" id="JACHIH010000007">
    <property type="protein sequence ID" value="MBB5046893.1"/>
    <property type="molecule type" value="Genomic_DNA"/>
</dbReference>
<evidence type="ECO:0000313" key="7">
    <source>
        <dbReference type="Proteomes" id="UP000542353"/>
    </source>
</evidence>
<evidence type="ECO:0000259" key="5">
    <source>
        <dbReference type="Pfam" id="PF01869"/>
    </source>
</evidence>
<dbReference type="GO" id="GO:0051536">
    <property type="term" value="F:iron-sulfur cluster binding"/>
    <property type="evidence" value="ECO:0007669"/>
    <property type="project" value="UniProtKB-KW"/>
</dbReference>
<gene>
    <name evidence="6" type="ORF">HNR60_001642</name>
</gene>
<evidence type="ECO:0000256" key="3">
    <source>
        <dbReference type="ARBA" id="ARBA00023004"/>
    </source>
</evidence>
<comment type="caution">
    <text evidence="6">The sequence shown here is derived from an EMBL/GenBank/DDBJ whole genome shotgun (WGS) entry which is preliminary data.</text>
</comment>
<organism evidence="6 7">
    <name type="scientific">Rhodopseudomonas rhenobacensis</name>
    <dbReference type="NCBI Taxonomy" id="87461"/>
    <lineage>
        <taxon>Bacteria</taxon>
        <taxon>Pseudomonadati</taxon>
        <taxon>Pseudomonadota</taxon>
        <taxon>Alphaproteobacteria</taxon>
        <taxon>Hyphomicrobiales</taxon>
        <taxon>Nitrobacteraceae</taxon>
        <taxon>Rhodopseudomonas</taxon>
    </lineage>
</organism>
<sequence length="339" mass="35631">MKISDIAVDLPWRFAPDRPVVGLDIGSRGSKAVLLTTDEIHTTFVATGLYMQETADELLARLLRQTGLARQDVKFVVGTGYGRISLAYDDIPYQVVTEITCHALGAHALNPRTRTIIDIGGQDSKAIKIDPATGKVVQFVMNDKCAAGTGRFLEKAAVLLGLGLDELGPVALAATAPAQISSQCVVFAESEMISLRARGERHGDGSARANIAAGIHYASARRVKTLLGRVGTEPDLVFTGGVANNVGMRKAMEDLIGRPFAATPIDMIYAGALGAAVQAGRLASAKPAAHGAANGHAHPTHAAADHPLHHRHDLPAGIRLPERVAKPAHAVRAAAQADD</sequence>
<proteinExistence type="predicted"/>
<dbReference type="PANTHER" id="PTHR32329:SF2">
    <property type="entry name" value="BIFUNCTIONAL PROTEIN [INCLUDES 2-HYDROXYACYL-COA DEHYDRATASE (N-TER) AND ITS ACTIVATOR DOMAIN (C_TERM)"/>
    <property type="match status" value="1"/>
</dbReference>
<dbReference type="Proteomes" id="UP000542353">
    <property type="component" value="Unassembled WGS sequence"/>
</dbReference>
<evidence type="ECO:0000313" key="6">
    <source>
        <dbReference type="EMBL" id="MBB5046893.1"/>
    </source>
</evidence>